<dbReference type="RefSeq" id="XP_008623402.2">
    <property type="nucleotide sequence ID" value="XM_008625180.2"/>
</dbReference>
<organism evidence="4 5">
    <name type="scientific">Plasmodium vinckei vinckei</name>
    <dbReference type="NCBI Taxonomy" id="54757"/>
    <lineage>
        <taxon>Eukaryota</taxon>
        <taxon>Sar</taxon>
        <taxon>Alveolata</taxon>
        <taxon>Apicomplexa</taxon>
        <taxon>Aconoidasida</taxon>
        <taxon>Haemosporida</taxon>
        <taxon>Plasmodiidae</taxon>
        <taxon>Plasmodium</taxon>
        <taxon>Plasmodium (Vinckeia)</taxon>
    </lineage>
</organism>
<feature type="compositionally biased region" description="Low complexity" evidence="3">
    <location>
        <begin position="381"/>
        <end position="390"/>
    </location>
</feature>
<dbReference type="KEGG" id="pvv:PVVCY_1201690"/>
<keyword evidence="2" id="KW-0175">Coiled coil</keyword>
<keyword evidence="4" id="KW-0648">Protein biosynthesis</keyword>
<sequence>MRIVDKEENNNGHYKYDTTEREGKKYNNSLTYVFEKNVIILDSFITTYLMTYFKDVEIRLNNNKVNDTFLNYLKEQVENLHEQLRNNNEQCRNEENNKSAENENNEIISKDILLLDEQNEGIIKSIYENIENIYLDIFFLLYTNDEVEYKYNIIKMNINICVEKKKNYISSGECLLVNKTWDGNVNKIMNPEQVTTKNTSDIINIKNDELNKEDSKLVIVFKDGCNMSEEDKNKILNNFVSNIKLHFFNEEKDVLIGIQKSYNKIYDKSMSNLSINKSLSCISNFFFKMYEPDFYNCSIHKKNKICYKSLYDKYNDIMIKSKIIKLNKEMIKYLLIDSIFIPSYVKKNTYKNIDENVYSSFSSYSDKTSLSSTSHNEESSSSKSYDNSFLSDEEEKDTILQTSVNDKREDDLSKLPINNKDTKTRENNKDTKMRENNKDTKMRENNKDTKTREKSENNNKLNERKKKRGNALFYNKNFRTILDKIKNTIDEFSNSVFIRIDGRNLKKGAFVNNSNLEINTLYDALLILKSCTSVYKELKENGINKKNEHYLIISKYVNINICFMFEVYIYEKKIVAISQKYLNHYFDFLNDINIIIDIINSIKLFYENKLKNTFEHENYKCLLYIHTFKKTKKKKIILINAKSWAYKNKHPIYTNSFLKSYIYTNNKGVLVDDSNYLKHGIQKYASPFTNGDEIENGNADEKDNIIYINHDLYFYDGILYYCIVKNDAILKKNENTFPKDLNYIKDGEIDIDTLMETIKKENNIQ</sequence>
<evidence type="ECO:0000313" key="5">
    <source>
        <dbReference type="Proteomes" id="UP000290582"/>
    </source>
</evidence>
<protein>
    <submittedName>
        <fullName evidence="4">Regulator of initiation factor 2, putative</fullName>
    </submittedName>
</protein>
<dbReference type="OrthoDB" id="360540at2759"/>
<evidence type="ECO:0000313" key="4">
    <source>
        <dbReference type="EMBL" id="VEV57770.1"/>
    </source>
</evidence>
<feature type="region of interest" description="Disordered" evidence="3">
    <location>
        <begin position="363"/>
        <end position="466"/>
    </location>
</feature>
<reference evidence="4 5" key="1">
    <citation type="submission" date="2019-01" db="EMBL/GenBank/DDBJ databases">
        <authorList>
            <person name="Ramaprasad A."/>
        </authorList>
    </citation>
    <scope>NUCLEOTIDE SEQUENCE [LARGE SCALE GENOMIC DNA]</scope>
</reference>
<dbReference type="EMBL" id="LR215068">
    <property type="protein sequence ID" value="VEV57770.1"/>
    <property type="molecule type" value="Genomic_DNA"/>
</dbReference>
<dbReference type="GeneID" id="19959708"/>
<evidence type="ECO:0000256" key="1">
    <source>
        <dbReference type="ARBA" id="ARBA00011047"/>
    </source>
</evidence>
<proteinExistence type="inferred from homology"/>
<dbReference type="VEuPathDB" id="PlasmoDB:PVVCY_1201690"/>
<feature type="compositionally biased region" description="Low complexity" evidence="3">
    <location>
        <begin position="363"/>
        <end position="374"/>
    </location>
</feature>
<dbReference type="PANTHER" id="PTHR15323:SF6">
    <property type="entry name" value="CELL DIVISION CYCLE PROTEIN 123 HOMOLOG"/>
    <property type="match status" value="1"/>
</dbReference>
<dbReference type="Proteomes" id="UP000290582">
    <property type="component" value="Chromosome PVVCY_12"/>
</dbReference>
<dbReference type="Pfam" id="PF07065">
    <property type="entry name" value="D123"/>
    <property type="match status" value="2"/>
</dbReference>
<feature type="compositionally biased region" description="Basic and acidic residues" evidence="3">
    <location>
        <begin position="420"/>
        <end position="457"/>
    </location>
</feature>
<name>A0A449BWB9_PLAVN</name>
<accession>A0A449BWB9</accession>
<dbReference type="GO" id="GO:0005737">
    <property type="term" value="C:cytoplasm"/>
    <property type="evidence" value="ECO:0007669"/>
    <property type="project" value="TreeGrafter"/>
</dbReference>
<dbReference type="GO" id="GO:0003743">
    <property type="term" value="F:translation initiation factor activity"/>
    <property type="evidence" value="ECO:0007669"/>
    <property type="project" value="UniProtKB-KW"/>
</dbReference>
<comment type="similarity">
    <text evidence="1">Belongs to the CDC123 family.</text>
</comment>
<keyword evidence="4" id="KW-0396">Initiation factor</keyword>
<feature type="coiled-coil region" evidence="2">
    <location>
        <begin position="70"/>
        <end position="106"/>
    </location>
</feature>
<evidence type="ECO:0000256" key="2">
    <source>
        <dbReference type="SAM" id="Coils"/>
    </source>
</evidence>
<dbReference type="PANTHER" id="PTHR15323">
    <property type="entry name" value="D123 PROTEIN"/>
    <property type="match status" value="1"/>
</dbReference>
<dbReference type="InterPro" id="IPR009772">
    <property type="entry name" value="CDC123"/>
</dbReference>
<evidence type="ECO:0000256" key="3">
    <source>
        <dbReference type="SAM" id="MobiDB-lite"/>
    </source>
</evidence>
<dbReference type="AlphaFoldDB" id="A0A449BWB9"/>
<gene>
    <name evidence="4" type="ORF">PVVCY_1201690</name>
</gene>